<proteinExistence type="predicted"/>
<dbReference type="AlphaFoldDB" id="A0A543BIX4"/>
<feature type="signal peptide" evidence="1">
    <location>
        <begin position="1"/>
        <end position="26"/>
    </location>
</feature>
<accession>A0A543BIX4</accession>
<reference evidence="2 3" key="1">
    <citation type="submission" date="2019-06" db="EMBL/GenBank/DDBJ databases">
        <title>Sequencing the genomes of 1000 actinobacteria strains.</title>
        <authorList>
            <person name="Klenk H.-P."/>
        </authorList>
    </citation>
    <scope>NUCLEOTIDE SEQUENCE [LARGE SCALE GENOMIC DNA]</scope>
    <source>
        <strain evidence="2 3">DSM 20169</strain>
    </source>
</reference>
<keyword evidence="2" id="KW-0762">Sugar transport</keyword>
<feature type="chain" id="PRO_5039246650" evidence="1">
    <location>
        <begin position="27"/>
        <end position="482"/>
    </location>
</feature>
<gene>
    <name evidence="2" type="ORF">FB560_0343</name>
</gene>
<dbReference type="EMBL" id="VFOX01000001">
    <property type="protein sequence ID" value="TQL84751.1"/>
    <property type="molecule type" value="Genomic_DNA"/>
</dbReference>
<evidence type="ECO:0000313" key="3">
    <source>
        <dbReference type="Proteomes" id="UP000317209"/>
    </source>
</evidence>
<dbReference type="PROSITE" id="PS51257">
    <property type="entry name" value="PROKAR_LIPOPROTEIN"/>
    <property type="match status" value="1"/>
</dbReference>
<dbReference type="OrthoDB" id="358201at2"/>
<dbReference type="Gene3D" id="3.40.190.10">
    <property type="entry name" value="Periplasmic binding protein-like II"/>
    <property type="match status" value="1"/>
</dbReference>
<organism evidence="2 3">
    <name type="scientific">Microbacterium saperdae</name>
    <dbReference type="NCBI Taxonomy" id="69368"/>
    <lineage>
        <taxon>Bacteria</taxon>
        <taxon>Bacillati</taxon>
        <taxon>Actinomycetota</taxon>
        <taxon>Actinomycetes</taxon>
        <taxon>Micrococcales</taxon>
        <taxon>Microbacteriaceae</taxon>
        <taxon>Microbacterium</taxon>
    </lineage>
</organism>
<dbReference type="PANTHER" id="PTHR43649">
    <property type="entry name" value="ARABINOSE-BINDING PROTEIN-RELATED"/>
    <property type="match status" value="1"/>
</dbReference>
<keyword evidence="1" id="KW-0732">Signal</keyword>
<keyword evidence="3" id="KW-1185">Reference proteome</keyword>
<dbReference type="SUPFAM" id="SSF53850">
    <property type="entry name" value="Periplasmic binding protein-like II"/>
    <property type="match status" value="1"/>
</dbReference>
<dbReference type="RefSeq" id="WP_141870777.1">
    <property type="nucleotide sequence ID" value="NZ_VFOX01000001.1"/>
</dbReference>
<dbReference type="InterPro" id="IPR006059">
    <property type="entry name" value="SBP"/>
</dbReference>
<evidence type="ECO:0000313" key="2">
    <source>
        <dbReference type="EMBL" id="TQL84751.1"/>
    </source>
</evidence>
<sequence>MIASRTSARRVLVGTVAAAVAAGALAGCSSDAAGDVVTITLSGPNQFTNDTNTFGEAWEQVVAAFEEDNPDIRIETNVLPISSWGQTSSAQLTAGTAPELIFAQTAHTPDQISPLTEELAEPNPFSDSDRPWIDDFKPEFFGGEGRVGANANGDYENIPFNLVAIGLYFNQDLLDEVGVNVDDLGTFSGFIDACGALRDAGYSGVAMDSSPLYPGWTLTTLGSMLLEDEFTAVDQFDADGNPGTSDPLTEKSIVHSLLTDEVDMPGSESFQQTFEILKEFTDECATENWSGIAPQGSFSGGTEFVSGKAGFAWGTNFASSGLADSDFTWSTLPFPTVEKSDASEANGEDARFGTRNGGTAYMIPAYIDGAERDAAVKFLQYMSSPKVKQWLDATNSISALVDVEDPDTVAALTAGAWAELPLSGRDGGFFGVPSAMTGQNQYTGYLIGSVDLESALATIQENARGYAAEVAANSDWTEEWAQ</sequence>
<evidence type="ECO:0000256" key="1">
    <source>
        <dbReference type="SAM" id="SignalP"/>
    </source>
</evidence>
<dbReference type="Proteomes" id="UP000317209">
    <property type="component" value="Unassembled WGS sequence"/>
</dbReference>
<name>A0A543BIX4_9MICO</name>
<dbReference type="InterPro" id="IPR050490">
    <property type="entry name" value="Bact_solute-bd_prot1"/>
</dbReference>
<dbReference type="Pfam" id="PF01547">
    <property type="entry name" value="SBP_bac_1"/>
    <property type="match status" value="1"/>
</dbReference>
<protein>
    <submittedName>
        <fullName evidence="2">Multiple sugar transport system substrate-binding protein</fullName>
    </submittedName>
</protein>
<comment type="caution">
    <text evidence="2">The sequence shown here is derived from an EMBL/GenBank/DDBJ whole genome shotgun (WGS) entry which is preliminary data.</text>
</comment>
<keyword evidence="2" id="KW-0813">Transport</keyword>